<evidence type="ECO:0000313" key="19">
    <source>
        <dbReference type="Proteomes" id="UP000694569"/>
    </source>
</evidence>
<dbReference type="Proteomes" id="UP000694569">
    <property type="component" value="Unplaced"/>
</dbReference>
<dbReference type="FunFam" id="3.90.1480.20:FF:000015">
    <property type="entry name" value="Lactosylceramide alpha-2,3-sialyltransferase"/>
    <property type="match status" value="2"/>
</dbReference>
<evidence type="ECO:0000256" key="1">
    <source>
        <dbReference type="ARBA" id="ARBA00004447"/>
    </source>
</evidence>
<keyword evidence="19" id="KW-1185">Reference proteome</keyword>
<dbReference type="OrthoDB" id="10264956at2759"/>
<comment type="pathway">
    <text evidence="3">Protein modification; protein glycosylation.</text>
</comment>
<protein>
    <recommendedName>
        <fullName evidence="14">beta-galactoside alpha-2,3-sialyltransferase</fullName>
        <ecNumber evidence="14">2.4.3.4</ecNumber>
    </recommendedName>
    <alternativeName>
        <fullName evidence="16">Gal-NAc6S</fullName>
    </alternativeName>
    <alternativeName>
        <fullName evidence="15">Gal-beta-1,3-GalNAc-alpha-2,3-sialyltransferase</fullName>
    </alternativeName>
</protein>
<evidence type="ECO:0000256" key="11">
    <source>
        <dbReference type="ARBA" id="ARBA00023034"/>
    </source>
</evidence>
<dbReference type="GO" id="GO:0005576">
    <property type="term" value="C:extracellular region"/>
    <property type="evidence" value="ECO:0007669"/>
    <property type="project" value="UniProtKB-SubCell"/>
</dbReference>
<evidence type="ECO:0000256" key="6">
    <source>
        <dbReference type="ARBA" id="ARBA00022676"/>
    </source>
</evidence>
<comment type="similarity">
    <text evidence="4">Belongs to the glycosyltransferase 29 family.</text>
</comment>
<evidence type="ECO:0000256" key="5">
    <source>
        <dbReference type="ARBA" id="ARBA00022525"/>
    </source>
</evidence>
<dbReference type="InterPro" id="IPR012163">
    <property type="entry name" value="Sialyl_trans"/>
</dbReference>
<evidence type="ECO:0000256" key="7">
    <source>
        <dbReference type="ARBA" id="ARBA00022679"/>
    </source>
</evidence>
<evidence type="ECO:0000313" key="18">
    <source>
        <dbReference type="Ensembl" id="ENSLLEP00000037841.1"/>
    </source>
</evidence>
<evidence type="ECO:0000256" key="12">
    <source>
        <dbReference type="ARBA" id="ARBA00023136"/>
    </source>
</evidence>
<evidence type="ECO:0000256" key="9">
    <source>
        <dbReference type="ARBA" id="ARBA00022968"/>
    </source>
</evidence>
<evidence type="ECO:0000256" key="4">
    <source>
        <dbReference type="ARBA" id="ARBA00006003"/>
    </source>
</evidence>
<evidence type="ECO:0000256" key="13">
    <source>
        <dbReference type="ARBA" id="ARBA00023180"/>
    </source>
</evidence>
<sequence length="367" mass="42255">MKCMRLYCRFFRHRRVVWIPPVAFLTAFLIYLSFFTSLSNPTGGTDNNICMCGLCRPKRNGTEWYETRFNNSIEPLLTRKDQEIPKLVQKWWLKIQGGNNASSIPEVLEKMFKVIPPGNPYTEQQNRPCRSCAVVGNSGKLKGSNHGNKIDSHDLIFRMNGARIYGFEEDVGSRTTHHFMYPESAVHLPIGVHLMLIPFKIKDLEWVASTFTTGEIKRTYTRVMRFIRADKDKFCSVRLIGCLRWSVRQSLVTPCSVHFGDPAVNSEFSTESVLVVNPAFFKYIHDNWTDHHGRYPSTGMLVLFFALHICDEISVFGFGADKNGNWHHYWEKNKYAGAFRTTGVHNAGFESKLITKLVEEGKLEFYK</sequence>
<keyword evidence="9" id="KW-0735">Signal-anchor</keyword>
<evidence type="ECO:0000256" key="15">
    <source>
        <dbReference type="ARBA" id="ARBA00042448"/>
    </source>
</evidence>
<evidence type="ECO:0000256" key="2">
    <source>
        <dbReference type="ARBA" id="ARBA00004613"/>
    </source>
</evidence>
<keyword evidence="6" id="KW-0328">Glycosyltransferase</keyword>
<dbReference type="GeneTree" id="ENSGT00940000156356"/>
<keyword evidence="5" id="KW-0964">Secreted</keyword>
<dbReference type="Pfam" id="PF00777">
    <property type="entry name" value="Glyco_transf_29"/>
    <property type="match status" value="1"/>
</dbReference>
<keyword evidence="13" id="KW-0325">Glycoprotein</keyword>
<comment type="subcellular location">
    <subcellularLocation>
        <location evidence="1">Golgi apparatus</location>
        <location evidence="1">Golgi stack membrane</location>
        <topology evidence="1">Single-pass type II membrane protein</topology>
    </subcellularLocation>
    <subcellularLocation>
        <location evidence="2">Secreted</location>
    </subcellularLocation>
</comment>
<dbReference type="CDD" id="cd23966">
    <property type="entry name" value="GT29_ST3GAL1_2"/>
    <property type="match status" value="1"/>
</dbReference>
<evidence type="ECO:0000256" key="14">
    <source>
        <dbReference type="ARBA" id="ARBA00039107"/>
    </source>
</evidence>
<dbReference type="GO" id="GO:0032580">
    <property type="term" value="C:Golgi cisterna membrane"/>
    <property type="evidence" value="ECO:0007669"/>
    <property type="project" value="UniProtKB-SubCell"/>
</dbReference>
<evidence type="ECO:0000256" key="10">
    <source>
        <dbReference type="ARBA" id="ARBA00022989"/>
    </source>
</evidence>
<proteinExistence type="inferred from homology"/>
<dbReference type="GO" id="GO:1901137">
    <property type="term" value="P:carbohydrate derivative biosynthetic process"/>
    <property type="evidence" value="ECO:0007669"/>
    <property type="project" value="UniProtKB-ARBA"/>
</dbReference>
<keyword evidence="7" id="KW-0808">Transferase</keyword>
<reference evidence="18" key="2">
    <citation type="submission" date="2025-09" db="UniProtKB">
        <authorList>
            <consortium name="Ensembl"/>
        </authorList>
    </citation>
    <scope>IDENTIFICATION</scope>
</reference>
<keyword evidence="12" id="KW-0472">Membrane</keyword>
<keyword evidence="10" id="KW-1133">Transmembrane helix</keyword>
<dbReference type="AlphaFoldDB" id="A0A8C5QI06"/>
<evidence type="ECO:0000256" key="16">
    <source>
        <dbReference type="ARBA" id="ARBA00042991"/>
    </source>
</evidence>
<dbReference type="PIRSF" id="PIRSF005557">
    <property type="entry name" value="Sialyl_trans"/>
    <property type="match status" value="1"/>
</dbReference>
<accession>A0A8C5QI06</accession>
<dbReference type="GO" id="GO:0097503">
    <property type="term" value="P:sialylation"/>
    <property type="evidence" value="ECO:0007669"/>
    <property type="project" value="TreeGrafter"/>
</dbReference>
<evidence type="ECO:0000256" key="17">
    <source>
        <dbReference type="PIRSR" id="PIRSR005557-2"/>
    </source>
</evidence>
<evidence type="ECO:0000256" key="8">
    <source>
        <dbReference type="ARBA" id="ARBA00022692"/>
    </source>
</evidence>
<name>A0A8C5QI06_9ANUR</name>
<keyword evidence="8" id="KW-0812">Transmembrane</keyword>
<dbReference type="PANTHER" id="PTHR46032">
    <property type="entry name" value="ALPHA-2,3-SIALYLTRANSFERASE ST3GAL I ISOFORM X1"/>
    <property type="match status" value="1"/>
</dbReference>
<dbReference type="InterPro" id="IPR051757">
    <property type="entry name" value="Beta-gal_alpha2-3_sialyltrans"/>
</dbReference>
<reference evidence="18" key="1">
    <citation type="submission" date="2025-08" db="UniProtKB">
        <authorList>
            <consortium name="Ensembl"/>
        </authorList>
    </citation>
    <scope>IDENTIFICATION</scope>
</reference>
<dbReference type="InterPro" id="IPR001675">
    <property type="entry name" value="Glyco_trans_29"/>
</dbReference>
<dbReference type="EC" id="2.4.3.4" evidence="14"/>
<dbReference type="Ensembl" id="ENSLLET00000039301.1">
    <property type="protein sequence ID" value="ENSLLEP00000037841.1"/>
    <property type="gene ID" value="ENSLLEG00000023988.1"/>
</dbReference>
<feature type="disulfide bond" evidence="17">
    <location>
        <begin position="132"/>
        <end position="310"/>
    </location>
</feature>
<evidence type="ECO:0000256" key="3">
    <source>
        <dbReference type="ARBA" id="ARBA00004922"/>
    </source>
</evidence>
<dbReference type="InterPro" id="IPR038578">
    <property type="entry name" value="GT29-like_sf"/>
</dbReference>
<keyword evidence="11" id="KW-0333">Golgi apparatus</keyword>
<dbReference type="Gene3D" id="3.90.1480.20">
    <property type="entry name" value="Glycosyl transferase family 29"/>
    <property type="match status" value="1"/>
</dbReference>
<dbReference type="PANTHER" id="PTHR46032:SF8">
    <property type="entry name" value="ST3 BETA-GALACTOSIDE ALPHA-2,3-SIALYLTRANSFERASE 2"/>
    <property type="match status" value="1"/>
</dbReference>
<dbReference type="GO" id="GO:0003836">
    <property type="term" value="F:beta-galactoside (CMP) alpha-2,3-sialyltransferase activity"/>
    <property type="evidence" value="ECO:0007669"/>
    <property type="project" value="UniProtKB-EC"/>
</dbReference>
<organism evidence="18 19">
    <name type="scientific">Leptobrachium leishanense</name>
    <name type="common">Leishan spiny toad</name>
    <dbReference type="NCBI Taxonomy" id="445787"/>
    <lineage>
        <taxon>Eukaryota</taxon>
        <taxon>Metazoa</taxon>
        <taxon>Chordata</taxon>
        <taxon>Craniata</taxon>
        <taxon>Vertebrata</taxon>
        <taxon>Euteleostomi</taxon>
        <taxon>Amphibia</taxon>
        <taxon>Batrachia</taxon>
        <taxon>Anura</taxon>
        <taxon>Pelobatoidea</taxon>
        <taxon>Megophryidae</taxon>
        <taxon>Leptobrachium</taxon>
    </lineage>
</organism>